<dbReference type="Proteomes" id="UP000070133">
    <property type="component" value="Unassembled WGS sequence"/>
</dbReference>
<dbReference type="Gene3D" id="3.30.70.2630">
    <property type="match status" value="1"/>
</dbReference>
<dbReference type="InterPro" id="IPR049139">
    <property type="entry name" value="TERT_C"/>
</dbReference>
<feature type="region of interest" description="Disordered" evidence="14">
    <location>
        <begin position="1"/>
        <end position="28"/>
    </location>
</feature>
<sequence>MKRKRQSRQAQRANKRVKTEDGSSRRPTNALLQQYYPEVVTLRQYLASRLSKKRRRRLQQYGRDITTPGVTAVSHLLDSVLVGAFKHVQLDESSFLDEDITIFTQQVSDADASLHLTPGHFKQSEIVDFVIWALFRRQPGNFRPQHVLCQNYQRFVTAHDTGPGPEIVQGIPGIYSNGPHENVEILKGHPWEALPDLVGRAAERIIGDMLIECGIFQPVEDSSNFIQISGVPMSDLKLLPSRDKCTGQSSRCAIAADIGPEQRPRRSLGEIRLVRHRMLYARPVLNAKGAVKCGLNHVHVLNRYRGIDDRSETAHIMKYVFPLQFGLHNVFTSEVDPNDTAQQFKDYTIREQEIYRQKRAQLRKPKPVGSSHALPRRLRGAAEDLVKSMRKRHRRCAYSALLEHYCPRLKDTQSLTSSSIHLSCNTANVSAFCRAAISAVFPARLWGDQEVRRQNLKIIHRSIDRFVRLRRYESLTLHNVLQGLRLDQISWLMPPNVAGTHRMSLSDFSKRKELMAELIYFLFDSYLMPLIRGHFHVTESSMNRNQLFYFRHDVWREMSEPAMASLKCTMLEECSNTSVNATMATRALGISRVRLLPKEVGMRPIINLRRRVQKTKFGKTMLGRSTNSILTPTFSILNHEKANRPANLGSALFSTDDIFPRLQSYRRSLQEQGLLGKPLYFAKVDVQSCFDTIPQKRLMSLARKILSRDEYQISKYSRAKLLGNHNQETPGFGARPSWQFLTKATSNEQSFHFSREVDSDTLEGRTRSVYINGLAQKKEGRDAVLALLREHVEANLIKIGKKFYRQKEGIPQGSILSSLLCSYFYAELEHEILGFVNDGKSVLLRLIDDFLVISTEKKVAERFMQVMHAGIPEFGVQVKTEKSRASFDMKLEGTTISKLTDSVFPYCGTAIDVQSLDMSKDRVRRRKTDIAGSITVEFSKLPGQTFYRKTLNALKLQMHAMLLSTSYNRIDTVLSNLYHAFNDVAQKSYHYIKTLPAAKQPPDDLVIRAVDDLMRLACVLMRRRKRTSKDVIPYECSVKKAEARWLACTAFRLVFRRRQTKHGHLLAWLEKQLGLAGLRIHERRLDKVVVEYG</sequence>
<reference evidence="16 17" key="1">
    <citation type="submission" date="2015-07" db="EMBL/GenBank/DDBJ databases">
        <title>Comparative genomics of the Sigatoka disease complex on banana suggests a link between parallel evolutionary changes in Pseudocercospora fijiensis and Pseudocercospora eumusae and increased virulence on the banana host.</title>
        <authorList>
            <person name="Chang T.-C."/>
            <person name="Salvucci A."/>
            <person name="Crous P.W."/>
            <person name="Stergiopoulos I."/>
        </authorList>
    </citation>
    <scope>NUCLEOTIDE SEQUENCE [LARGE SCALE GENOMIC DNA]</scope>
    <source>
        <strain evidence="16 17">CBS 114824</strain>
    </source>
</reference>
<feature type="domain" description="Reverse transcriptase" evidence="15">
    <location>
        <begin position="577"/>
        <end position="911"/>
    </location>
</feature>
<evidence type="ECO:0000256" key="12">
    <source>
        <dbReference type="ARBA" id="ARBA00048173"/>
    </source>
</evidence>
<keyword evidence="7 13" id="KW-0479">Metal-binding</keyword>
<comment type="function">
    <text evidence="13">Telomerase is a ribonucleoprotein enzyme essential for the replication of chromosome termini in most eukaryotes. It elongates telomeres. It is a reverse transcriptase that adds simple sequence repeats to chromosome ends by copying a template sequence within the RNA component of the enzyme.</text>
</comment>
<evidence type="ECO:0000256" key="3">
    <source>
        <dbReference type="ARBA" id="ARBA00016182"/>
    </source>
</evidence>
<dbReference type="PANTHER" id="PTHR12066:SF0">
    <property type="entry name" value="TELOMERASE REVERSE TRANSCRIPTASE"/>
    <property type="match status" value="1"/>
</dbReference>
<keyword evidence="8 13" id="KW-0460">Magnesium</keyword>
<dbReference type="GO" id="GO:0000781">
    <property type="term" value="C:chromosome, telomeric region"/>
    <property type="evidence" value="ECO:0007669"/>
    <property type="project" value="UniProtKB-SubCell"/>
</dbReference>
<evidence type="ECO:0000256" key="10">
    <source>
        <dbReference type="ARBA" id="ARBA00022918"/>
    </source>
</evidence>
<dbReference type="InterPro" id="IPR003545">
    <property type="entry name" value="Telomerase_RT"/>
</dbReference>
<dbReference type="Pfam" id="PF12009">
    <property type="entry name" value="Telomerase_RBD"/>
    <property type="match status" value="1"/>
</dbReference>
<dbReference type="PROSITE" id="PS50878">
    <property type="entry name" value="RT_POL"/>
    <property type="match status" value="1"/>
</dbReference>
<dbReference type="Gene3D" id="1.10.357.90">
    <property type="match status" value="1"/>
</dbReference>
<comment type="catalytic activity">
    <reaction evidence="12 13">
        <text>DNA(n) + a 2'-deoxyribonucleoside 5'-triphosphate = DNA(n+1) + diphosphate</text>
        <dbReference type="Rhea" id="RHEA:22508"/>
        <dbReference type="Rhea" id="RHEA-COMP:17339"/>
        <dbReference type="Rhea" id="RHEA-COMP:17340"/>
        <dbReference type="ChEBI" id="CHEBI:33019"/>
        <dbReference type="ChEBI" id="CHEBI:61560"/>
        <dbReference type="ChEBI" id="CHEBI:173112"/>
        <dbReference type="EC" id="2.7.7.49"/>
    </reaction>
</comment>
<organism evidence="16 17">
    <name type="scientific">Pseudocercospora eumusae</name>
    <dbReference type="NCBI Taxonomy" id="321146"/>
    <lineage>
        <taxon>Eukaryota</taxon>
        <taxon>Fungi</taxon>
        <taxon>Dikarya</taxon>
        <taxon>Ascomycota</taxon>
        <taxon>Pezizomycotina</taxon>
        <taxon>Dothideomycetes</taxon>
        <taxon>Dothideomycetidae</taxon>
        <taxon>Mycosphaerellales</taxon>
        <taxon>Mycosphaerellaceae</taxon>
        <taxon>Pseudocercospora</taxon>
    </lineage>
</organism>
<evidence type="ECO:0000256" key="7">
    <source>
        <dbReference type="ARBA" id="ARBA00022723"/>
    </source>
</evidence>
<dbReference type="PANTHER" id="PTHR12066">
    <property type="entry name" value="TELOMERASE REVERSE TRANSCRIPTASE"/>
    <property type="match status" value="1"/>
</dbReference>
<comment type="subcellular location">
    <subcellularLocation>
        <location evidence="13">Nucleus</location>
    </subcellularLocation>
    <subcellularLocation>
        <location evidence="13">Chromosome</location>
        <location evidence="13">Telomere</location>
    </subcellularLocation>
</comment>
<protein>
    <recommendedName>
        <fullName evidence="3 13">Telomerase reverse transcriptase</fullName>
        <ecNumber evidence="2 13">2.7.7.49</ecNumber>
    </recommendedName>
    <alternativeName>
        <fullName evidence="13">Telomerase catalytic subunit</fullName>
    </alternativeName>
</protein>
<dbReference type="InterPro" id="IPR043502">
    <property type="entry name" value="DNA/RNA_pol_sf"/>
</dbReference>
<evidence type="ECO:0000259" key="15">
    <source>
        <dbReference type="PROSITE" id="PS50878"/>
    </source>
</evidence>
<proteinExistence type="inferred from homology"/>
<evidence type="ECO:0000313" key="17">
    <source>
        <dbReference type="Proteomes" id="UP000070133"/>
    </source>
</evidence>
<dbReference type="Pfam" id="PF00078">
    <property type="entry name" value="RVT_1"/>
    <property type="match status" value="1"/>
</dbReference>
<dbReference type="GO" id="GO:0046872">
    <property type="term" value="F:metal ion binding"/>
    <property type="evidence" value="ECO:0007669"/>
    <property type="project" value="UniProtKB-KW"/>
</dbReference>
<dbReference type="SUPFAM" id="SSF56672">
    <property type="entry name" value="DNA/RNA polymerases"/>
    <property type="match status" value="1"/>
</dbReference>
<evidence type="ECO:0000256" key="1">
    <source>
        <dbReference type="ARBA" id="ARBA00008001"/>
    </source>
</evidence>
<dbReference type="Gene3D" id="1.10.132.70">
    <property type="match status" value="1"/>
</dbReference>
<dbReference type="PRINTS" id="PR01365">
    <property type="entry name" value="TELOMERASERT"/>
</dbReference>
<dbReference type="EC" id="2.7.7.49" evidence="2 13"/>
<keyword evidence="4 13" id="KW-0158">Chromosome</keyword>
<dbReference type="GO" id="GO:0042162">
    <property type="term" value="F:telomeric DNA binding"/>
    <property type="evidence" value="ECO:0007669"/>
    <property type="project" value="TreeGrafter"/>
</dbReference>
<keyword evidence="10 13" id="KW-0695">RNA-directed DNA polymerase</keyword>
<dbReference type="CDD" id="cd01648">
    <property type="entry name" value="TERT"/>
    <property type="match status" value="1"/>
</dbReference>
<comment type="caution">
    <text evidence="16">The sequence shown here is derived from an EMBL/GenBank/DDBJ whole genome shotgun (WGS) entry which is preliminary data.</text>
</comment>
<evidence type="ECO:0000256" key="9">
    <source>
        <dbReference type="ARBA" id="ARBA00022895"/>
    </source>
</evidence>
<evidence type="ECO:0000256" key="13">
    <source>
        <dbReference type="RuleBase" id="RU365061"/>
    </source>
</evidence>
<evidence type="ECO:0000256" key="14">
    <source>
        <dbReference type="SAM" id="MobiDB-lite"/>
    </source>
</evidence>
<dbReference type="SMART" id="SM00975">
    <property type="entry name" value="Telomerase_RBD"/>
    <property type="match status" value="1"/>
</dbReference>
<keyword evidence="11 13" id="KW-0539">Nucleus</keyword>
<dbReference type="InterPro" id="IPR000477">
    <property type="entry name" value="RT_dom"/>
</dbReference>
<keyword evidence="5 13" id="KW-0808">Transferase</keyword>
<gene>
    <name evidence="16" type="ORF">AC578_8192</name>
</gene>
<evidence type="ECO:0000313" key="16">
    <source>
        <dbReference type="EMBL" id="KXT00977.1"/>
    </source>
</evidence>
<evidence type="ECO:0000256" key="5">
    <source>
        <dbReference type="ARBA" id="ARBA00022679"/>
    </source>
</evidence>
<dbReference type="GO" id="GO:0007004">
    <property type="term" value="P:telomere maintenance via telomerase"/>
    <property type="evidence" value="ECO:0007669"/>
    <property type="project" value="TreeGrafter"/>
</dbReference>
<dbReference type="EMBL" id="LFZN01000064">
    <property type="protein sequence ID" value="KXT00977.1"/>
    <property type="molecule type" value="Genomic_DNA"/>
</dbReference>
<name>A0A139HEW9_9PEZI</name>
<dbReference type="GO" id="GO:0070034">
    <property type="term" value="F:telomerase RNA binding"/>
    <property type="evidence" value="ECO:0007669"/>
    <property type="project" value="TreeGrafter"/>
</dbReference>
<dbReference type="Pfam" id="PF21399">
    <property type="entry name" value="TERT_C"/>
    <property type="match status" value="1"/>
</dbReference>
<dbReference type="GO" id="GO:0003720">
    <property type="term" value="F:telomerase activity"/>
    <property type="evidence" value="ECO:0007669"/>
    <property type="project" value="InterPro"/>
</dbReference>
<dbReference type="InterPro" id="IPR021891">
    <property type="entry name" value="Telomerase_RBD"/>
</dbReference>
<keyword evidence="9 13" id="KW-0779">Telomere</keyword>
<comment type="similarity">
    <text evidence="1 13">Belongs to the reverse transcriptase family. Telomerase subfamily.</text>
</comment>
<dbReference type="STRING" id="321146.A0A139HEW9"/>
<keyword evidence="6 13" id="KW-0548">Nucleotidyltransferase</keyword>
<dbReference type="GO" id="GO:0000333">
    <property type="term" value="C:telomerase catalytic core complex"/>
    <property type="evidence" value="ECO:0007669"/>
    <property type="project" value="TreeGrafter"/>
</dbReference>
<dbReference type="OrthoDB" id="289721at2759"/>
<evidence type="ECO:0000256" key="8">
    <source>
        <dbReference type="ARBA" id="ARBA00022842"/>
    </source>
</evidence>
<evidence type="ECO:0000256" key="11">
    <source>
        <dbReference type="ARBA" id="ARBA00023242"/>
    </source>
</evidence>
<evidence type="ECO:0000256" key="6">
    <source>
        <dbReference type="ARBA" id="ARBA00022695"/>
    </source>
</evidence>
<accession>A0A139HEW9</accession>
<dbReference type="AlphaFoldDB" id="A0A139HEW9"/>
<keyword evidence="17" id="KW-1185">Reference proteome</keyword>
<evidence type="ECO:0000256" key="4">
    <source>
        <dbReference type="ARBA" id="ARBA00022454"/>
    </source>
</evidence>
<evidence type="ECO:0000256" key="2">
    <source>
        <dbReference type="ARBA" id="ARBA00012493"/>
    </source>
</evidence>